<dbReference type="AlphaFoldDB" id="Q93935"/>
<evidence type="ECO:0000313" key="2">
    <source>
        <dbReference type="EMBL" id="CAB03231.4"/>
    </source>
</evidence>
<dbReference type="UCSC" id="R07H5.9">
    <property type="organism name" value="c. elegans"/>
</dbReference>
<dbReference type="HOGENOM" id="CLU_987774_0_0_1"/>
<dbReference type="Bgee" id="WBGene00011129">
    <property type="expression patterns" value="Expressed in adult organism and 2 other cell types or tissues"/>
</dbReference>
<dbReference type="WormBase" id="R07H5.9">
    <property type="protein sequence ID" value="CE52857"/>
    <property type="gene ID" value="WBGene00011129"/>
</dbReference>
<dbReference type="FunCoup" id="Q93935">
    <property type="interactions" value="308"/>
</dbReference>
<feature type="compositionally biased region" description="Low complexity" evidence="1">
    <location>
        <begin position="134"/>
        <end position="160"/>
    </location>
</feature>
<organism evidence="2 3">
    <name type="scientific">Caenorhabditis elegans</name>
    <dbReference type="NCBI Taxonomy" id="6239"/>
    <lineage>
        <taxon>Eukaryota</taxon>
        <taxon>Metazoa</taxon>
        <taxon>Ecdysozoa</taxon>
        <taxon>Nematoda</taxon>
        <taxon>Chromadorea</taxon>
        <taxon>Rhabditida</taxon>
        <taxon>Rhabditina</taxon>
        <taxon>Rhabditomorpha</taxon>
        <taxon>Rhabditoidea</taxon>
        <taxon>Rhabditidae</taxon>
        <taxon>Peloderinae</taxon>
        <taxon>Caenorhabditis</taxon>
    </lineage>
</organism>
<evidence type="ECO:0000256" key="1">
    <source>
        <dbReference type="SAM" id="MobiDB-lite"/>
    </source>
</evidence>
<dbReference type="PANTHER" id="PTHR31430">
    <property type="entry name" value="PROTEIN CBG22332-RELATED"/>
    <property type="match status" value="1"/>
</dbReference>
<gene>
    <name evidence="2" type="ORF">CELE_R07H5.9</name>
    <name evidence="2 4" type="ORF">R07H5.9</name>
</gene>
<protein>
    <submittedName>
        <fullName evidence="2">Kinesin motor domain-containing protein</fullName>
    </submittedName>
</protein>
<dbReference type="Proteomes" id="UP000001940">
    <property type="component" value="Chromosome IV"/>
</dbReference>
<dbReference type="PaxDb" id="6239-R07H5.9"/>
<feature type="compositionally biased region" description="Basic residues" evidence="1">
    <location>
        <begin position="173"/>
        <end position="193"/>
    </location>
</feature>
<evidence type="ECO:0000313" key="3">
    <source>
        <dbReference type="Proteomes" id="UP000001940"/>
    </source>
</evidence>
<accession>Q93935</accession>
<dbReference type="eggNOG" id="ENOG502TI65">
    <property type="taxonomic scope" value="Eukaryota"/>
</dbReference>
<dbReference type="EMBL" id="BX284604">
    <property type="protein sequence ID" value="CAB03231.4"/>
    <property type="molecule type" value="Genomic_DNA"/>
</dbReference>
<dbReference type="AGR" id="WB:WBGene00011129"/>
<name>Q93935_CAEEL</name>
<feature type="region of interest" description="Disordered" evidence="1">
    <location>
        <begin position="119"/>
        <end position="193"/>
    </location>
</feature>
<evidence type="ECO:0000313" key="4">
    <source>
        <dbReference type="WormBase" id="R07H5.9"/>
    </source>
</evidence>
<proteinExistence type="predicted"/>
<dbReference type="PIR" id="T24041">
    <property type="entry name" value="T24041"/>
</dbReference>
<dbReference type="PANTHER" id="PTHR31430:SF3">
    <property type="entry name" value="KINESIN MOTOR DOMAIN-CONTAINING PROTEIN"/>
    <property type="match status" value="1"/>
</dbReference>
<keyword evidence="3" id="KW-1185">Reference proteome</keyword>
<dbReference type="OrthoDB" id="5845476at2759"/>
<dbReference type="STRING" id="6239.R07H5.9.1"/>
<sequence>MMNAAVKCNPKVQQDQVNQNANNLMLLPKCLEMIGDKAKSSELHVAFDVPTNQTTFQYSIVWEDSSPDADEKYRVSCTEANKIMLALKEKNIKKTSKLMGYKITNEKSRTNSLREKASETLNNGLPFPPDLRSRSQQCEVSESRSSSVTASSSAPTSTTCYDSEPTKSDTSKKSSKKSRKSSRSSKVPHRKFKNVGSLDENGCVNVKVVVIERPIIRDKLRPIAFIDSVLSAHVKSILINVLHENYEGLPAEQLIKSTNVLFAFLDKNGVQKLRRVRKSDVDH</sequence>
<reference evidence="2 3" key="1">
    <citation type="journal article" date="1998" name="Science">
        <title>Genome sequence of the nematode C. elegans: a platform for investigating biology.</title>
        <authorList>
            <consortium name="The C. elegans sequencing consortium"/>
            <person name="Sulson J.E."/>
            <person name="Waterston R."/>
        </authorList>
    </citation>
    <scope>NUCLEOTIDE SEQUENCE [LARGE SCALE GENOMIC DNA]</scope>
    <source>
        <strain evidence="2 3">Bristol N2</strain>
    </source>
</reference>
<dbReference type="InParanoid" id="Q93935"/>